<comment type="caution">
    <text evidence="1">The sequence shown here is derived from an EMBL/GenBank/DDBJ whole genome shotgun (WGS) entry which is preliminary data.</text>
</comment>
<proteinExistence type="predicted"/>
<evidence type="ECO:0000313" key="2">
    <source>
        <dbReference type="Proteomes" id="UP001060085"/>
    </source>
</evidence>
<dbReference type="Proteomes" id="UP001060085">
    <property type="component" value="Linkage Group LG08"/>
</dbReference>
<dbReference type="EMBL" id="CM044708">
    <property type="protein sequence ID" value="KAI5649079.1"/>
    <property type="molecule type" value="Genomic_DNA"/>
</dbReference>
<name>A0ACB9ZPQ7_CATRO</name>
<evidence type="ECO:0000313" key="1">
    <source>
        <dbReference type="EMBL" id="KAI5649079.1"/>
    </source>
</evidence>
<reference evidence="2" key="1">
    <citation type="journal article" date="2023" name="Nat. Plants">
        <title>Single-cell RNA sequencing provides a high-resolution roadmap for understanding the multicellular compartmentation of specialized metabolism.</title>
        <authorList>
            <person name="Sun S."/>
            <person name="Shen X."/>
            <person name="Li Y."/>
            <person name="Li Y."/>
            <person name="Wang S."/>
            <person name="Li R."/>
            <person name="Zhang H."/>
            <person name="Shen G."/>
            <person name="Guo B."/>
            <person name="Wei J."/>
            <person name="Xu J."/>
            <person name="St-Pierre B."/>
            <person name="Chen S."/>
            <person name="Sun C."/>
        </authorList>
    </citation>
    <scope>NUCLEOTIDE SEQUENCE [LARGE SCALE GENOMIC DNA]</scope>
</reference>
<protein>
    <submittedName>
        <fullName evidence="1">Uncharacterized protein</fullName>
    </submittedName>
</protein>
<keyword evidence="2" id="KW-1185">Reference proteome</keyword>
<sequence length="326" mass="37391">MDLGEKGKLRDETVEFLFDGNGEKTLNEMTMTVRTVGSMVTTFIQCWNCRDMTPFDHILIYKIMKRYKIDFGDYSLHNLRVTIENPLRMLPYGLMITGILRALNISIRGDISVQIKHYIGKLSTKDQEERKGNNDLVGAGFVQKEVDDGEEVQDLVMEADIQKEAEDDQEVDDLVEETDKGNDGQAIVHEFVGEKNVEVDVVRIVDSADVEKEVNKEKEVKEATDEKDSDRQQVQDSVMEVVEDKESDHSLRDINDEKEGDDLVMEVDDKLDAMKRRPLITHLLECIGFDSSAKELDDVKDSLAKEHLTALERLRRKYETKRDSQL</sequence>
<gene>
    <name evidence="1" type="ORF">M9H77_35084</name>
</gene>
<accession>A0ACB9ZPQ7</accession>
<organism evidence="1 2">
    <name type="scientific">Catharanthus roseus</name>
    <name type="common">Madagascar periwinkle</name>
    <name type="synonym">Vinca rosea</name>
    <dbReference type="NCBI Taxonomy" id="4058"/>
    <lineage>
        <taxon>Eukaryota</taxon>
        <taxon>Viridiplantae</taxon>
        <taxon>Streptophyta</taxon>
        <taxon>Embryophyta</taxon>
        <taxon>Tracheophyta</taxon>
        <taxon>Spermatophyta</taxon>
        <taxon>Magnoliopsida</taxon>
        <taxon>eudicotyledons</taxon>
        <taxon>Gunneridae</taxon>
        <taxon>Pentapetalae</taxon>
        <taxon>asterids</taxon>
        <taxon>lamiids</taxon>
        <taxon>Gentianales</taxon>
        <taxon>Apocynaceae</taxon>
        <taxon>Rauvolfioideae</taxon>
        <taxon>Vinceae</taxon>
        <taxon>Catharanthinae</taxon>
        <taxon>Catharanthus</taxon>
    </lineage>
</organism>